<evidence type="ECO:0000256" key="6">
    <source>
        <dbReference type="ARBA" id="ARBA00023180"/>
    </source>
</evidence>
<keyword evidence="5 7" id="KW-0472">Membrane</keyword>
<dbReference type="GO" id="GO:0016020">
    <property type="term" value="C:membrane"/>
    <property type="evidence" value="ECO:0007669"/>
    <property type="project" value="UniProtKB-SubCell"/>
</dbReference>
<dbReference type="PANTHER" id="PTHR23511:SF4">
    <property type="entry name" value="MAJOR FACILITATOR SUPERFAMILY (MFS) PROFILE DOMAIN-CONTAINING PROTEIN"/>
    <property type="match status" value="1"/>
</dbReference>
<feature type="transmembrane region" description="Helical" evidence="7">
    <location>
        <begin position="189"/>
        <end position="216"/>
    </location>
</feature>
<dbReference type="PROSITE" id="PS50850">
    <property type="entry name" value="MFS"/>
    <property type="match status" value="1"/>
</dbReference>
<dbReference type="InterPro" id="IPR005829">
    <property type="entry name" value="Sugar_transporter_CS"/>
</dbReference>
<reference evidence="9" key="1">
    <citation type="submission" date="2020-01" db="EMBL/GenBank/DDBJ databases">
        <title>Identification and distribution of gene clusters putatively required for synthesis of sphingolipid metabolism inhibitors in phylogenetically diverse species of the filamentous fungus Fusarium.</title>
        <authorList>
            <person name="Kim H.-S."/>
            <person name="Busman M."/>
            <person name="Brown D.W."/>
            <person name="Divon H."/>
            <person name="Uhlig S."/>
            <person name="Proctor R.H."/>
        </authorList>
    </citation>
    <scope>NUCLEOTIDE SEQUENCE</scope>
    <source>
        <strain evidence="9">NRRL 53441</strain>
    </source>
</reference>
<organism evidence="9 10">
    <name type="scientific">Fusarium austroafricanum</name>
    <dbReference type="NCBI Taxonomy" id="2364996"/>
    <lineage>
        <taxon>Eukaryota</taxon>
        <taxon>Fungi</taxon>
        <taxon>Dikarya</taxon>
        <taxon>Ascomycota</taxon>
        <taxon>Pezizomycotina</taxon>
        <taxon>Sordariomycetes</taxon>
        <taxon>Hypocreomycetidae</taxon>
        <taxon>Hypocreales</taxon>
        <taxon>Nectriaceae</taxon>
        <taxon>Fusarium</taxon>
        <taxon>Fusarium concolor species complex</taxon>
    </lineage>
</organism>
<comment type="subcellular location">
    <subcellularLocation>
        <location evidence="1">Membrane</location>
        <topology evidence="1">Multi-pass membrane protein</topology>
    </subcellularLocation>
</comment>
<feature type="transmembrane region" description="Helical" evidence="7">
    <location>
        <begin position="104"/>
        <end position="127"/>
    </location>
</feature>
<evidence type="ECO:0000313" key="9">
    <source>
        <dbReference type="EMBL" id="KAF4450530.1"/>
    </source>
</evidence>
<feature type="transmembrane region" description="Helical" evidence="7">
    <location>
        <begin position="378"/>
        <end position="401"/>
    </location>
</feature>
<dbReference type="Pfam" id="PF07690">
    <property type="entry name" value="MFS_1"/>
    <property type="match status" value="1"/>
</dbReference>
<sequence>MSTQPVSTDSASICDKKWESKTFDELLHRASSHSNGTVAGLGGVDTATSHNHGVINKAIQTIGFGKFQWQLTFSCGFGFLVDQMILVSISLVTPQAAMEFGPRYATLLSASLYAGMLFGAVVLGGLADNIGRRLVWQLSIFGCSFVTTIAACSPSWAALNVFITLIGLFAGGNLAIDLTILAEAIPQEWSFILSSLAGIWGLGNAITGLIAWPLLVNFGCPSGSTPENCSKGDNMGWRYLYITLGGLCLVMSLIRAFVLRSAESPRWLISCNRMQEAAKVINNISKMNNSPYRITEDQFMSSNQPEIDTEVRSWRANMHRAAELFSGSKQVRLVVGLITIWGLIGIAYPLYTIFLPYYLAANGADFGQQSNYITYRDWTVSSVVGIFGPALSTILVSLPWFKSRRSMLLTGIICAAFSGAFTSVRTAAQNLAFSSMVNFSLNALYAIVYSYTPQVLEVQNRGLGTGILMAIGRMASLSAPFIATFADVTTSAPIWVACACFLTIGLVAMILPVDTVPYVSKTNVREDGEL</sequence>
<feature type="transmembrane region" description="Helical" evidence="7">
    <location>
        <begin position="236"/>
        <end position="258"/>
    </location>
</feature>
<dbReference type="Gene3D" id="1.20.1250.20">
    <property type="entry name" value="MFS general substrate transporter like domains"/>
    <property type="match status" value="1"/>
</dbReference>
<dbReference type="SUPFAM" id="SSF103473">
    <property type="entry name" value="MFS general substrate transporter"/>
    <property type="match status" value="1"/>
</dbReference>
<proteinExistence type="predicted"/>
<feature type="transmembrane region" description="Helical" evidence="7">
    <location>
        <begin position="463"/>
        <end position="486"/>
    </location>
</feature>
<feature type="transmembrane region" description="Helical" evidence="7">
    <location>
        <begin position="431"/>
        <end position="451"/>
    </location>
</feature>
<dbReference type="InterPro" id="IPR011701">
    <property type="entry name" value="MFS"/>
</dbReference>
<feature type="transmembrane region" description="Helical" evidence="7">
    <location>
        <begin position="162"/>
        <end position="182"/>
    </location>
</feature>
<evidence type="ECO:0000256" key="3">
    <source>
        <dbReference type="ARBA" id="ARBA00022692"/>
    </source>
</evidence>
<feature type="transmembrane region" description="Helical" evidence="7">
    <location>
        <begin position="408"/>
        <end position="425"/>
    </location>
</feature>
<comment type="caution">
    <text evidence="9">The sequence shown here is derived from an EMBL/GenBank/DDBJ whole genome shotgun (WGS) entry which is preliminary data.</text>
</comment>
<dbReference type="Proteomes" id="UP000605986">
    <property type="component" value="Unassembled WGS sequence"/>
</dbReference>
<dbReference type="CDD" id="cd17316">
    <property type="entry name" value="MFS_SV2_like"/>
    <property type="match status" value="1"/>
</dbReference>
<dbReference type="PANTHER" id="PTHR23511">
    <property type="entry name" value="SYNAPTIC VESICLE GLYCOPROTEIN 2"/>
    <property type="match status" value="1"/>
</dbReference>
<dbReference type="PROSITE" id="PS00216">
    <property type="entry name" value="SUGAR_TRANSPORT_1"/>
    <property type="match status" value="1"/>
</dbReference>
<feature type="transmembrane region" description="Helical" evidence="7">
    <location>
        <begin position="333"/>
        <end position="358"/>
    </location>
</feature>
<accession>A0A8H4KI19</accession>
<feature type="transmembrane region" description="Helical" evidence="7">
    <location>
        <begin position="71"/>
        <end position="92"/>
    </location>
</feature>
<gene>
    <name evidence="9" type="ORF">F53441_6385</name>
</gene>
<keyword evidence="2" id="KW-0813">Transport</keyword>
<keyword evidence="3 7" id="KW-0812">Transmembrane</keyword>
<evidence type="ECO:0000256" key="1">
    <source>
        <dbReference type="ARBA" id="ARBA00004141"/>
    </source>
</evidence>
<evidence type="ECO:0000256" key="7">
    <source>
        <dbReference type="SAM" id="Phobius"/>
    </source>
</evidence>
<evidence type="ECO:0000256" key="5">
    <source>
        <dbReference type="ARBA" id="ARBA00023136"/>
    </source>
</evidence>
<dbReference type="InterPro" id="IPR036259">
    <property type="entry name" value="MFS_trans_sf"/>
</dbReference>
<evidence type="ECO:0000256" key="2">
    <source>
        <dbReference type="ARBA" id="ARBA00022448"/>
    </source>
</evidence>
<dbReference type="InterPro" id="IPR020846">
    <property type="entry name" value="MFS_dom"/>
</dbReference>
<feature type="domain" description="Major facilitator superfamily (MFS) profile" evidence="8">
    <location>
        <begin position="68"/>
        <end position="523"/>
    </location>
</feature>
<protein>
    <recommendedName>
        <fullName evidence="8">Major facilitator superfamily (MFS) profile domain-containing protein</fullName>
    </recommendedName>
</protein>
<feature type="transmembrane region" description="Helical" evidence="7">
    <location>
        <begin position="134"/>
        <end position="156"/>
    </location>
</feature>
<feature type="transmembrane region" description="Helical" evidence="7">
    <location>
        <begin position="492"/>
        <end position="511"/>
    </location>
</feature>
<dbReference type="AlphaFoldDB" id="A0A8H4KI19"/>
<evidence type="ECO:0000256" key="4">
    <source>
        <dbReference type="ARBA" id="ARBA00022989"/>
    </source>
</evidence>
<keyword evidence="10" id="KW-1185">Reference proteome</keyword>
<keyword evidence="4 7" id="KW-1133">Transmembrane helix</keyword>
<name>A0A8H4KI19_9HYPO</name>
<keyword evidence="6" id="KW-0325">Glycoprotein</keyword>
<dbReference type="EMBL" id="JAADJG010000247">
    <property type="protein sequence ID" value="KAF4450530.1"/>
    <property type="molecule type" value="Genomic_DNA"/>
</dbReference>
<evidence type="ECO:0000313" key="10">
    <source>
        <dbReference type="Proteomes" id="UP000605986"/>
    </source>
</evidence>
<dbReference type="GO" id="GO:0022857">
    <property type="term" value="F:transmembrane transporter activity"/>
    <property type="evidence" value="ECO:0007669"/>
    <property type="project" value="InterPro"/>
</dbReference>
<evidence type="ECO:0000259" key="8">
    <source>
        <dbReference type="PROSITE" id="PS50850"/>
    </source>
</evidence>
<dbReference type="OrthoDB" id="3936150at2759"/>